<keyword evidence="2" id="KW-1185">Reference proteome</keyword>
<organism evidence="1 2">
    <name type="scientific">Hoeflea prorocentri</name>
    <dbReference type="NCBI Taxonomy" id="1922333"/>
    <lineage>
        <taxon>Bacteria</taxon>
        <taxon>Pseudomonadati</taxon>
        <taxon>Pseudomonadota</taxon>
        <taxon>Alphaproteobacteria</taxon>
        <taxon>Hyphomicrobiales</taxon>
        <taxon>Rhizobiaceae</taxon>
        <taxon>Hoeflea</taxon>
    </lineage>
</organism>
<accession>A0A9X3ZJ83</accession>
<reference evidence="1" key="1">
    <citation type="submission" date="2022-11" db="EMBL/GenBank/DDBJ databases">
        <title>Draft genome sequence of Hoeflea poritis E7-10 and Hoeflea prorocentri PM5-8, separated from scleractinian coral Porites lutea and marine dinoflagellate.</title>
        <authorList>
            <person name="Zhang G."/>
            <person name="Wei Q."/>
            <person name="Cai L."/>
        </authorList>
    </citation>
    <scope>NUCLEOTIDE SEQUENCE</scope>
    <source>
        <strain evidence="1">PM5-8</strain>
    </source>
</reference>
<proteinExistence type="predicted"/>
<dbReference type="AlphaFoldDB" id="A0A9X3ZJ83"/>
<gene>
    <name evidence="1" type="ORF">OQ273_20615</name>
</gene>
<name>A0A9X3ZJ83_9HYPH</name>
<evidence type="ECO:0000313" key="1">
    <source>
        <dbReference type="EMBL" id="MDA5400989.1"/>
    </source>
</evidence>
<dbReference type="RefSeq" id="WP_267992803.1">
    <property type="nucleotide sequence ID" value="NZ_JAPJZI010000001.1"/>
</dbReference>
<dbReference type="Proteomes" id="UP001151234">
    <property type="component" value="Unassembled WGS sequence"/>
</dbReference>
<evidence type="ECO:0000313" key="2">
    <source>
        <dbReference type="Proteomes" id="UP001151234"/>
    </source>
</evidence>
<protein>
    <submittedName>
        <fullName evidence="1">Uncharacterized protein</fullName>
    </submittedName>
</protein>
<sequence>MFPVQDSDIGRIVRRIGRPDGTNIVALRKDRSYRPLSAEEALIQWMLDLPTGAAIDKAARYALRVVDAGPAMSPDVQLFCDYLRQAIEASQIPVSPNRRRRRRQP</sequence>
<comment type="caution">
    <text evidence="1">The sequence shown here is derived from an EMBL/GenBank/DDBJ whole genome shotgun (WGS) entry which is preliminary data.</text>
</comment>
<dbReference type="EMBL" id="JAPJZI010000001">
    <property type="protein sequence ID" value="MDA5400989.1"/>
    <property type="molecule type" value="Genomic_DNA"/>
</dbReference>